<gene>
    <name evidence="2" type="ORF">AB5J51_08870</name>
</gene>
<dbReference type="InterPro" id="IPR011990">
    <property type="entry name" value="TPR-like_helical_dom_sf"/>
</dbReference>
<evidence type="ECO:0000313" key="2">
    <source>
        <dbReference type="EMBL" id="XDV63039.1"/>
    </source>
</evidence>
<dbReference type="RefSeq" id="WP_369777381.1">
    <property type="nucleotide sequence ID" value="NZ_CP165727.1"/>
</dbReference>
<dbReference type="EMBL" id="CP165727">
    <property type="protein sequence ID" value="XDV63039.1"/>
    <property type="molecule type" value="Genomic_DNA"/>
</dbReference>
<organism evidence="2">
    <name type="scientific">Streptomyces sp. R33</name>
    <dbReference type="NCBI Taxonomy" id="3238629"/>
    <lineage>
        <taxon>Bacteria</taxon>
        <taxon>Bacillati</taxon>
        <taxon>Actinomycetota</taxon>
        <taxon>Actinomycetes</taxon>
        <taxon>Kitasatosporales</taxon>
        <taxon>Streptomycetaceae</taxon>
        <taxon>Streptomyces</taxon>
    </lineage>
</organism>
<dbReference type="AlphaFoldDB" id="A0AB39Y0I6"/>
<name>A0AB39Y0I6_9ACTN</name>
<accession>A0AB39Y0I6</accession>
<sequence length="458" mass="48131">MAKREPNGQLRTLLIEARWSGQDFARAVNGIAAEAGLTLSYDRTSVSHWLAGTRPPAHVVDLAAEALSRRTGRRIAAADTGLARPAGARARERPGGGTHADVLGAAALAGAEPPHCGPDLGVGALGEIPVYSSAWRPPEEQQPARPGRTGSRAGVRTGARGGVRIGQDHVRAAEAVLPVFRNADMMFGSGLARPALTAYLATTVAPWLRAEAPPSVRHLLLGATSRLAYTAGFLCFDSNQHGVAQAYYRAALRLGREAGDPQCHAPVLRAMSVQAHHLGHRTQALELAEAAAREAGRLPTLQAAFVTGQLAVAEAACGDRRAAVSHLAGAQRLLDRSEGQSAPIGDYHQAALCHQQAEALAALGDGRGAIAALGASLRHRPAAERRARAVTAARLAELHLGQGHLERACAAWHEVLDVVPQLESARVTDALRRMRGRLRAVRASGVVRPLLERVAAGT</sequence>
<feature type="compositionally biased region" description="Low complexity" evidence="1">
    <location>
        <begin position="147"/>
        <end position="158"/>
    </location>
</feature>
<dbReference type="SUPFAM" id="SSF48452">
    <property type="entry name" value="TPR-like"/>
    <property type="match status" value="1"/>
</dbReference>
<feature type="region of interest" description="Disordered" evidence="1">
    <location>
        <begin position="136"/>
        <end position="159"/>
    </location>
</feature>
<reference evidence="2" key="1">
    <citation type="submission" date="2024-08" db="EMBL/GenBank/DDBJ databases">
        <authorList>
            <person name="Yu S.T."/>
        </authorList>
    </citation>
    <scope>NUCLEOTIDE SEQUENCE</scope>
    <source>
        <strain evidence="2">R33</strain>
    </source>
</reference>
<evidence type="ECO:0000256" key="1">
    <source>
        <dbReference type="SAM" id="MobiDB-lite"/>
    </source>
</evidence>
<protein>
    <recommendedName>
        <fullName evidence="3">Tetratricopeptide repeat protein</fullName>
    </recommendedName>
</protein>
<evidence type="ECO:0008006" key="3">
    <source>
        <dbReference type="Google" id="ProtNLM"/>
    </source>
</evidence>
<dbReference type="Gene3D" id="1.25.40.10">
    <property type="entry name" value="Tetratricopeptide repeat domain"/>
    <property type="match status" value="1"/>
</dbReference>
<proteinExistence type="predicted"/>